<dbReference type="EMBL" id="JABFUD020000013">
    <property type="protein sequence ID" value="KAI5070906.1"/>
    <property type="molecule type" value="Genomic_DNA"/>
</dbReference>
<organism evidence="3 4">
    <name type="scientific">Adiantum capillus-veneris</name>
    <name type="common">Maidenhair fern</name>
    <dbReference type="NCBI Taxonomy" id="13818"/>
    <lineage>
        <taxon>Eukaryota</taxon>
        <taxon>Viridiplantae</taxon>
        <taxon>Streptophyta</taxon>
        <taxon>Embryophyta</taxon>
        <taxon>Tracheophyta</taxon>
        <taxon>Polypodiopsida</taxon>
        <taxon>Polypodiidae</taxon>
        <taxon>Polypodiales</taxon>
        <taxon>Pteridineae</taxon>
        <taxon>Pteridaceae</taxon>
        <taxon>Vittarioideae</taxon>
        <taxon>Adiantum</taxon>
    </lineage>
</organism>
<evidence type="ECO:0000313" key="3">
    <source>
        <dbReference type="EMBL" id="KAI5070906.1"/>
    </source>
</evidence>
<keyword evidence="4" id="KW-1185">Reference proteome</keyword>
<comment type="caution">
    <text evidence="3">The sequence shown here is derived from an EMBL/GenBank/DDBJ whole genome shotgun (WGS) entry which is preliminary data.</text>
</comment>
<sequence>MCQVWMMRSFFLLCHLSRDSGRFLVDETGRDSTPYEREYADMKGLNALMEILSSHDSMNPTDTPLGRDETYDYTTSV</sequence>
<evidence type="ECO:0000256" key="2">
    <source>
        <dbReference type="SAM" id="SignalP"/>
    </source>
</evidence>
<protein>
    <submittedName>
        <fullName evidence="3">Uncharacterized protein</fullName>
    </submittedName>
</protein>
<feature type="region of interest" description="Disordered" evidence="1">
    <location>
        <begin position="55"/>
        <end position="77"/>
    </location>
</feature>
<dbReference type="AlphaFoldDB" id="A0A9D4UNP5"/>
<dbReference type="OrthoDB" id="1984734at2759"/>
<feature type="chain" id="PRO_5039269247" evidence="2">
    <location>
        <begin position="22"/>
        <end position="77"/>
    </location>
</feature>
<accession>A0A9D4UNP5</accession>
<reference evidence="3" key="1">
    <citation type="submission" date="2021-01" db="EMBL/GenBank/DDBJ databases">
        <title>Adiantum capillus-veneris genome.</title>
        <authorList>
            <person name="Fang Y."/>
            <person name="Liao Q."/>
        </authorList>
    </citation>
    <scope>NUCLEOTIDE SEQUENCE</scope>
    <source>
        <strain evidence="3">H3</strain>
        <tissue evidence="3">Leaf</tissue>
    </source>
</reference>
<gene>
    <name evidence="3" type="ORF">GOP47_0013157</name>
</gene>
<dbReference type="Proteomes" id="UP000886520">
    <property type="component" value="Chromosome 13"/>
</dbReference>
<name>A0A9D4UNP5_ADICA</name>
<proteinExistence type="predicted"/>
<keyword evidence="2" id="KW-0732">Signal</keyword>
<evidence type="ECO:0000313" key="4">
    <source>
        <dbReference type="Proteomes" id="UP000886520"/>
    </source>
</evidence>
<evidence type="ECO:0000256" key="1">
    <source>
        <dbReference type="SAM" id="MobiDB-lite"/>
    </source>
</evidence>
<feature type="signal peptide" evidence="2">
    <location>
        <begin position="1"/>
        <end position="21"/>
    </location>
</feature>